<reference evidence="2" key="1">
    <citation type="submission" date="2025-08" db="UniProtKB">
        <authorList>
            <consortium name="Ensembl"/>
        </authorList>
    </citation>
    <scope>IDENTIFICATION</scope>
</reference>
<dbReference type="Proteomes" id="UP000694406">
    <property type="component" value="Unplaced"/>
</dbReference>
<keyword evidence="3" id="KW-1185">Reference proteome</keyword>
<proteinExistence type="predicted"/>
<reference evidence="2" key="2">
    <citation type="submission" date="2025-09" db="UniProtKB">
        <authorList>
            <consortium name="Ensembl"/>
        </authorList>
    </citation>
    <scope>IDENTIFICATION</scope>
</reference>
<protein>
    <submittedName>
        <fullName evidence="2">Uncharacterized protein</fullName>
    </submittedName>
</protein>
<evidence type="ECO:0000313" key="2">
    <source>
        <dbReference type="Ensembl" id="ENSLLTP00000011159.1"/>
    </source>
</evidence>
<name>A0A8C5S188_LATLA</name>
<dbReference type="AlphaFoldDB" id="A0A8C5S188"/>
<organism evidence="2 3">
    <name type="scientific">Laticauda laticaudata</name>
    <name type="common">Blue-ringed sea krait</name>
    <name type="synonym">Blue-lipped sea krait</name>
    <dbReference type="NCBI Taxonomy" id="8630"/>
    <lineage>
        <taxon>Eukaryota</taxon>
        <taxon>Metazoa</taxon>
        <taxon>Chordata</taxon>
        <taxon>Craniata</taxon>
        <taxon>Vertebrata</taxon>
        <taxon>Euteleostomi</taxon>
        <taxon>Lepidosauria</taxon>
        <taxon>Squamata</taxon>
        <taxon>Bifurcata</taxon>
        <taxon>Unidentata</taxon>
        <taxon>Episquamata</taxon>
        <taxon>Toxicofera</taxon>
        <taxon>Serpentes</taxon>
        <taxon>Colubroidea</taxon>
        <taxon>Elapidae</taxon>
        <taxon>Laticaudinae</taxon>
        <taxon>Laticauda</taxon>
    </lineage>
</organism>
<evidence type="ECO:0000313" key="3">
    <source>
        <dbReference type="Proteomes" id="UP000694406"/>
    </source>
</evidence>
<sequence length="121" mass="14075">MTYIFFNFLLSFLLCCMLLTTSYCYMIFEEKQNSDNYSINNNKIKIPDLPPISIVGRHPPQIEKRNHEQGQIQTHTNNNHNSSCCLLNQLPEQKTQELARFLKPVSFFSGTEINLFPSKQS</sequence>
<keyword evidence="1" id="KW-0732">Signal</keyword>
<evidence type="ECO:0000256" key="1">
    <source>
        <dbReference type="SAM" id="SignalP"/>
    </source>
</evidence>
<feature type="signal peptide" evidence="1">
    <location>
        <begin position="1"/>
        <end position="24"/>
    </location>
</feature>
<feature type="chain" id="PRO_5034439073" evidence="1">
    <location>
        <begin position="25"/>
        <end position="121"/>
    </location>
</feature>
<accession>A0A8C5S188</accession>
<dbReference type="Ensembl" id="ENSLLTT00000011598.1">
    <property type="protein sequence ID" value="ENSLLTP00000011159.1"/>
    <property type="gene ID" value="ENSLLTG00000008505.1"/>
</dbReference>